<accession>A0A7R8CMV8</accession>
<protein>
    <submittedName>
        <fullName evidence="1">NARS</fullName>
        <ecNumber evidence="1">6.1.1.22</ecNumber>
    </submittedName>
</protein>
<gene>
    <name evidence="1" type="ORF">LSAA_6145</name>
</gene>
<dbReference type="GO" id="GO:0004816">
    <property type="term" value="F:asparagine-tRNA ligase activity"/>
    <property type="evidence" value="ECO:0007669"/>
    <property type="project" value="UniProtKB-EC"/>
</dbReference>
<sequence>MIQTYLQCFLEGLCTSGHSSIGIKAAFSSPSINSLNSLGSDKNAFSASIIVNSDKCLRDRPISARKSNDDFFMESFISLLAGITENTSPAPSQSFEVNIGVMTCSKKGSK</sequence>
<dbReference type="EMBL" id="HG994581">
    <property type="protein sequence ID" value="CAF2867553.1"/>
    <property type="molecule type" value="Genomic_DNA"/>
</dbReference>
<evidence type="ECO:0000313" key="2">
    <source>
        <dbReference type="Proteomes" id="UP000675881"/>
    </source>
</evidence>
<dbReference type="Proteomes" id="UP000675881">
    <property type="component" value="Chromosome 2"/>
</dbReference>
<dbReference type="AlphaFoldDB" id="A0A7R8CMV8"/>
<reference evidence="1" key="1">
    <citation type="submission" date="2021-02" db="EMBL/GenBank/DDBJ databases">
        <authorList>
            <person name="Bekaert M."/>
        </authorList>
    </citation>
    <scope>NUCLEOTIDE SEQUENCE</scope>
    <source>
        <strain evidence="1">IoA-00</strain>
    </source>
</reference>
<organism evidence="1 2">
    <name type="scientific">Lepeophtheirus salmonis</name>
    <name type="common">Salmon louse</name>
    <name type="synonym">Caligus salmonis</name>
    <dbReference type="NCBI Taxonomy" id="72036"/>
    <lineage>
        <taxon>Eukaryota</taxon>
        <taxon>Metazoa</taxon>
        <taxon>Ecdysozoa</taxon>
        <taxon>Arthropoda</taxon>
        <taxon>Crustacea</taxon>
        <taxon>Multicrustacea</taxon>
        <taxon>Hexanauplia</taxon>
        <taxon>Copepoda</taxon>
        <taxon>Siphonostomatoida</taxon>
        <taxon>Caligidae</taxon>
        <taxon>Lepeophtheirus</taxon>
    </lineage>
</organism>
<evidence type="ECO:0000313" key="1">
    <source>
        <dbReference type="EMBL" id="CAF2867553.1"/>
    </source>
</evidence>
<keyword evidence="2" id="KW-1185">Reference proteome</keyword>
<keyword evidence="1" id="KW-0436">Ligase</keyword>
<name>A0A7R8CMV8_LEPSM</name>
<dbReference type="EC" id="6.1.1.22" evidence="1"/>
<proteinExistence type="predicted"/>